<name>A0A2T9YK81_9FUNG</name>
<feature type="region of interest" description="Disordered" evidence="1">
    <location>
        <begin position="55"/>
        <end position="75"/>
    </location>
</feature>
<dbReference type="AlphaFoldDB" id="A0A2T9YK81"/>
<dbReference type="Proteomes" id="UP000245699">
    <property type="component" value="Unassembled WGS sequence"/>
</dbReference>
<accession>A0A2T9YK81</accession>
<protein>
    <submittedName>
        <fullName evidence="2">Uncharacterized protein</fullName>
    </submittedName>
</protein>
<evidence type="ECO:0000313" key="3">
    <source>
        <dbReference type="Proteomes" id="UP000245699"/>
    </source>
</evidence>
<evidence type="ECO:0000313" key="2">
    <source>
        <dbReference type="EMBL" id="PVU92738.1"/>
    </source>
</evidence>
<reference evidence="2 3" key="1">
    <citation type="journal article" date="2018" name="MBio">
        <title>Comparative Genomics Reveals the Core Gene Toolbox for the Fungus-Insect Symbiosis.</title>
        <authorList>
            <person name="Wang Y."/>
            <person name="Stata M."/>
            <person name="Wang W."/>
            <person name="Stajich J.E."/>
            <person name="White M.M."/>
            <person name="Moncalvo J.M."/>
        </authorList>
    </citation>
    <scope>NUCLEOTIDE SEQUENCE [LARGE SCALE GENOMIC DNA]</scope>
    <source>
        <strain evidence="2 3">AUS-77-4</strain>
    </source>
</reference>
<organism evidence="2 3">
    <name type="scientific">Furculomyces boomerangus</name>
    <dbReference type="NCBI Taxonomy" id="61424"/>
    <lineage>
        <taxon>Eukaryota</taxon>
        <taxon>Fungi</taxon>
        <taxon>Fungi incertae sedis</taxon>
        <taxon>Zoopagomycota</taxon>
        <taxon>Kickxellomycotina</taxon>
        <taxon>Harpellomycetes</taxon>
        <taxon>Harpellales</taxon>
        <taxon>Harpellaceae</taxon>
        <taxon>Furculomyces</taxon>
    </lineage>
</organism>
<gene>
    <name evidence="2" type="ORF">BB559_003622</name>
</gene>
<feature type="compositionally biased region" description="Low complexity" evidence="1">
    <location>
        <begin position="55"/>
        <end position="73"/>
    </location>
</feature>
<sequence length="126" mass="14817">MIPENNNIENIDYDSWHFFQKNEQEILNSDPQNPQEYLEKYLKINFNQYLLASSSVNDSQNNNNNISSQNRQHNLSEILSNPSSKHEELDVLDKSILDENSYIQNKINLFRDLNRKKADQNATNSK</sequence>
<dbReference type="OrthoDB" id="10251136at2759"/>
<comment type="caution">
    <text evidence="2">The sequence shown here is derived from an EMBL/GenBank/DDBJ whole genome shotgun (WGS) entry which is preliminary data.</text>
</comment>
<evidence type="ECO:0000256" key="1">
    <source>
        <dbReference type="SAM" id="MobiDB-lite"/>
    </source>
</evidence>
<keyword evidence="3" id="KW-1185">Reference proteome</keyword>
<proteinExistence type="predicted"/>
<dbReference type="EMBL" id="MBFT01000348">
    <property type="protein sequence ID" value="PVU92738.1"/>
    <property type="molecule type" value="Genomic_DNA"/>
</dbReference>
<feature type="non-terminal residue" evidence="2">
    <location>
        <position position="126"/>
    </location>
</feature>